<keyword evidence="6" id="KW-0378">Hydrolase</keyword>
<evidence type="ECO:0000256" key="7">
    <source>
        <dbReference type="ARBA" id="ARBA00022918"/>
    </source>
</evidence>
<protein>
    <recommendedName>
        <fullName evidence="13">Reverse transcriptase domain-containing protein</fullName>
    </recommendedName>
</protein>
<evidence type="ECO:0000313" key="11">
    <source>
        <dbReference type="EMBL" id="KAJ9541553.1"/>
    </source>
</evidence>
<keyword evidence="1" id="KW-0645">Protease</keyword>
<dbReference type="CDD" id="cd01647">
    <property type="entry name" value="RT_LTR"/>
    <property type="match status" value="1"/>
</dbReference>
<feature type="domain" description="Reverse transcriptase" evidence="8">
    <location>
        <begin position="6"/>
        <end position="149"/>
    </location>
</feature>
<dbReference type="InterPro" id="IPR041588">
    <property type="entry name" value="Integrase_H2C2"/>
</dbReference>
<evidence type="ECO:0000256" key="2">
    <source>
        <dbReference type="ARBA" id="ARBA00022679"/>
    </source>
</evidence>
<dbReference type="EMBL" id="JARYMX010000007">
    <property type="protein sequence ID" value="KAJ9541553.1"/>
    <property type="molecule type" value="Genomic_DNA"/>
</dbReference>
<evidence type="ECO:0000256" key="6">
    <source>
        <dbReference type="ARBA" id="ARBA00022801"/>
    </source>
</evidence>
<dbReference type="AlphaFoldDB" id="A0AA38SZW0"/>
<dbReference type="InterPro" id="IPR012337">
    <property type="entry name" value="RNaseH-like_sf"/>
</dbReference>
<keyword evidence="4" id="KW-0540">Nuclease</keyword>
<keyword evidence="2" id="KW-0808">Transferase</keyword>
<name>A0AA38SZW0_9ASTR</name>
<dbReference type="Gene3D" id="1.10.340.70">
    <property type="match status" value="1"/>
</dbReference>
<feature type="domain" description="Reverse transcriptase/retrotransposon-derived protein RNase H-like" evidence="9">
    <location>
        <begin position="163"/>
        <end position="248"/>
    </location>
</feature>
<feature type="domain" description="Integrase zinc-binding" evidence="10">
    <location>
        <begin position="334"/>
        <end position="372"/>
    </location>
</feature>
<dbReference type="SUPFAM" id="SSF53098">
    <property type="entry name" value="Ribonuclease H-like"/>
    <property type="match status" value="1"/>
</dbReference>
<comment type="caution">
    <text evidence="11">The sequence shown here is derived from an EMBL/GenBank/DDBJ whole genome shotgun (WGS) entry which is preliminary data.</text>
</comment>
<keyword evidence="12" id="KW-1185">Reference proteome</keyword>
<proteinExistence type="predicted"/>
<dbReference type="Gene3D" id="3.10.10.10">
    <property type="entry name" value="HIV Type 1 Reverse Transcriptase, subunit A, domain 1"/>
    <property type="match status" value="1"/>
</dbReference>
<dbReference type="PANTHER" id="PTHR24559:SF427">
    <property type="entry name" value="RNA-DIRECTED DNA POLYMERASE"/>
    <property type="match status" value="1"/>
</dbReference>
<dbReference type="FunFam" id="3.10.10.10:FF:000007">
    <property type="entry name" value="Retrovirus-related Pol polyprotein from transposon 17.6-like Protein"/>
    <property type="match status" value="1"/>
</dbReference>
<dbReference type="Pfam" id="PF17919">
    <property type="entry name" value="RT_RNaseH_2"/>
    <property type="match status" value="1"/>
</dbReference>
<dbReference type="Gene3D" id="3.30.420.10">
    <property type="entry name" value="Ribonuclease H-like superfamily/Ribonuclease H"/>
    <property type="match status" value="1"/>
</dbReference>
<dbReference type="InterPro" id="IPR036397">
    <property type="entry name" value="RNaseH_sf"/>
</dbReference>
<dbReference type="Gene3D" id="3.30.70.270">
    <property type="match status" value="2"/>
</dbReference>
<keyword evidence="7" id="KW-0695">RNA-directed DNA polymerase</keyword>
<dbReference type="InterPro" id="IPR043128">
    <property type="entry name" value="Rev_trsase/Diguanyl_cyclase"/>
</dbReference>
<dbReference type="Pfam" id="PF17921">
    <property type="entry name" value="Integrase_H2C2"/>
    <property type="match status" value="1"/>
</dbReference>
<dbReference type="GO" id="GO:0008233">
    <property type="term" value="F:peptidase activity"/>
    <property type="evidence" value="ECO:0007669"/>
    <property type="project" value="UniProtKB-KW"/>
</dbReference>
<evidence type="ECO:0008006" key="13">
    <source>
        <dbReference type="Google" id="ProtNLM"/>
    </source>
</evidence>
<evidence type="ECO:0000259" key="9">
    <source>
        <dbReference type="Pfam" id="PF17919"/>
    </source>
</evidence>
<evidence type="ECO:0000256" key="5">
    <source>
        <dbReference type="ARBA" id="ARBA00022759"/>
    </source>
</evidence>
<keyword evidence="3" id="KW-0548">Nucleotidyltransferase</keyword>
<dbReference type="PANTHER" id="PTHR24559">
    <property type="entry name" value="TRANSPOSON TY3-I GAG-POL POLYPROTEIN"/>
    <property type="match status" value="1"/>
</dbReference>
<dbReference type="InterPro" id="IPR000477">
    <property type="entry name" value="RT_dom"/>
</dbReference>
<dbReference type="Pfam" id="PF00078">
    <property type="entry name" value="RVT_1"/>
    <property type="match status" value="1"/>
</dbReference>
<reference evidence="11" key="1">
    <citation type="submission" date="2023-03" db="EMBL/GenBank/DDBJ databases">
        <title>Chromosome-scale reference genome and RAD-based genetic map of yellow starthistle (Centaurea solstitialis) reveal putative structural variation and QTLs associated with invader traits.</title>
        <authorList>
            <person name="Reatini B."/>
            <person name="Cang F.A."/>
            <person name="Jiang Q."/>
            <person name="Mckibben M.T.W."/>
            <person name="Barker M.S."/>
            <person name="Rieseberg L.H."/>
            <person name="Dlugosch K.M."/>
        </authorList>
    </citation>
    <scope>NUCLEOTIDE SEQUENCE</scope>
    <source>
        <strain evidence="11">CAN-66</strain>
        <tissue evidence="11">Leaf</tissue>
    </source>
</reference>
<accession>A0AA38SZW0</accession>
<dbReference type="InterPro" id="IPR043502">
    <property type="entry name" value="DNA/RNA_pol_sf"/>
</dbReference>
<evidence type="ECO:0000256" key="4">
    <source>
        <dbReference type="ARBA" id="ARBA00022722"/>
    </source>
</evidence>
<dbReference type="GO" id="GO:0006508">
    <property type="term" value="P:proteolysis"/>
    <property type="evidence" value="ECO:0007669"/>
    <property type="project" value="UniProtKB-KW"/>
</dbReference>
<dbReference type="SUPFAM" id="SSF56672">
    <property type="entry name" value="DNA/RNA polymerases"/>
    <property type="match status" value="1"/>
</dbReference>
<dbReference type="GO" id="GO:0003964">
    <property type="term" value="F:RNA-directed DNA polymerase activity"/>
    <property type="evidence" value="ECO:0007669"/>
    <property type="project" value="UniProtKB-KW"/>
</dbReference>
<dbReference type="InterPro" id="IPR041577">
    <property type="entry name" value="RT_RNaseH_2"/>
</dbReference>
<dbReference type="InterPro" id="IPR053134">
    <property type="entry name" value="RNA-dir_DNA_polymerase"/>
</dbReference>
<evidence type="ECO:0000259" key="10">
    <source>
        <dbReference type="Pfam" id="PF17921"/>
    </source>
</evidence>
<gene>
    <name evidence="11" type="ORF">OSB04_028059</name>
</gene>
<keyword evidence="5" id="KW-0255">Endonuclease</keyword>
<sequence length="444" mass="51813">MVLFAKKKDDTMRMCIDYKELNKVTVKNKYPLPRIDDLFDLLQGIDLRSGYHQLKVREEDIPKTAFRTRYGHYEFLVILFGLTNAPAAFMDLMNRVCKPYLDKFVIVFIDDILIYSRTAEEHQEHLRKFLGHVVIEEGIKVDPAKIEAIKIWESPESVTEFEWKPTHEQAFNCLKEKLMSAPILMLPNEADGFVVFSDASRLGLVCVLMQEGKVIAYASRQLKVHERNYSTHDLEFGGIISTGQNVRSTPITRAFSTCQPEGVEHETATLDRTIKRLRLRDPLPSWQSECGRESQPSVVVYRISVVPDIMSEIKARQEDAFGEQQLKSERLYSVYPGSNKMYRDLRQTYWWSGMKKDIAYFIERGVTCLQVKIEHKRSYGKLQQLPILEWSWEHVTMDFVTKLPRTPRDYDTIWVVVDRLSKSAHFLLMKETYSMERLAKLYIA</sequence>
<dbReference type="GO" id="GO:0004519">
    <property type="term" value="F:endonuclease activity"/>
    <property type="evidence" value="ECO:0007669"/>
    <property type="project" value="UniProtKB-KW"/>
</dbReference>
<dbReference type="GO" id="GO:0003676">
    <property type="term" value="F:nucleic acid binding"/>
    <property type="evidence" value="ECO:0007669"/>
    <property type="project" value="InterPro"/>
</dbReference>
<evidence type="ECO:0000256" key="1">
    <source>
        <dbReference type="ARBA" id="ARBA00022670"/>
    </source>
</evidence>
<evidence type="ECO:0000256" key="3">
    <source>
        <dbReference type="ARBA" id="ARBA00022695"/>
    </source>
</evidence>
<organism evidence="11 12">
    <name type="scientific">Centaurea solstitialis</name>
    <name type="common">yellow star-thistle</name>
    <dbReference type="NCBI Taxonomy" id="347529"/>
    <lineage>
        <taxon>Eukaryota</taxon>
        <taxon>Viridiplantae</taxon>
        <taxon>Streptophyta</taxon>
        <taxon>Embryophyta</taxon>
        <taxon>Tracheophyta</taxon>
        <taxon>Spermatophyta</taxon>
        <taxon>Magnoliopsida</taxon>
        <taxon>eudicotyledons</taxon>
        <taxon>Gunneridae</taxon>
        <taxon>Pentapetalae</taxon>
        <taxon>asterids</taxon>
        <taxon>campanulids</taxon>
        <taxon>Asterales</taxon>
        <taxon>Asteraceae</taxon>
        <taxon>Carduoideae</taxon>
        <taxon>Cardueae</taxon>
        <taxon>Centaureinae</taxon>
        <taxon>Centaurea</taxon>
    </lineage>
</organism>
<dbReference type="Proteomes" id="UP001172457">
    <property type="component" value="Chromosome 7"/>
</dbReference>
<evidence type="ECO:0000313" key="12">
    <source>
        <dbReference type="Proteomes" id="UP001172457"/>
    </source>
</evidence>
<evidence type="ECO:0000259" key="8">
    <source>
        <dbReference type="Pfam" id="PF00078"/>
    </source>
</evidence>